<evidence type="ECO:0000313" key="2">
    <source>
        <dbReference type="EMBL" id="QIA08781.1"/>
    </source>
</evidence>
<dbReference type="Proteomes" id="UP000474630">
    <property type="component" value="Chromosome"/>
</dbReference>
<dbReference type="EMBL" id="CP048409">
    <property type="protein sequence ID" value="QIA08781.1"/>
    <property type="molecule type" value="Genomic_DNA"/>
</dbReference>
<evidence type="ECO:0000313" key="3">
    <source>
        <dbReference type="Proteomes" id="UP000474630"/>
    </source>
</evidence>
<organism evidence="2 3">
    <name type="scientific">Draconibacterium halophilum</name>
    <dbReference type="NCBI Taxonomy" id="2706887"/>
    <lineage>
        <taxon>Bacteria</taxon>
        <taxon>Pseudomonadati</taxon>
        <taxon>Bacteroidota</taxon>
        <taxon>Bacteroidia</taxon>
        <taxon>Marinilabiliales</taxon>
        <taxon>Prolixibacteraceae</taxon>
        <taxon>Draconibacterium</taxon>
    </lineage>
</organism>
<dbReference type="AlphaFoldDB" id="A0A6C0RI49"/>
<gene>
    <name evidence="2" type="ORF">G0Q07_14100</name>
</gene>
<keyword evidence="1" id="KW-0732">Signal</keyword>
<proteinExistence type="predicted"/>
<keyword evidence="3" id="KW-1185">Reference proteome</keyword>
<feature type="signal peptide" evidence="1">
    <location>
        <begin position="1"/>
        <end position="19"/>
    </location>
</feature>
<protein>
    <submittedName>
        <fullName evidence="2">Uncharacterized protein</fullName>
    </submittedName>
</protein>
<name>A0A6C0RI49_9BACT</name>
<sequence>MIRIIFSFLLLIFVTTACDNDEKGIELDIVETGCANGWDDFYESTGEYKHAVTAYLEDHNIAVYSVNRVTYDTGPFCLACFCSTGNLIVVQINNNDVDKAEQLGFNLVVNDQFNIPKSE</sequence>
<dbReference type="PROSITE" id="PS51257">
    <property type="entry name" value="PROKAR_LIPOPROTEIN"/>
    <property type="match status" value="1"/>
</dbReference>
<dbReference type="KEGG" id="drc:G0Q07_14100"/>
<reference evidence="2 3" key="1">
    <citation type="submission" date="2020-02" db="EMBL/GenBank/DDBJ databases">
        <title>Genome sequencing for Draconibacterium sp. strain M1.</title>
        <authorList>
            <person name="Park S.-J."/>
        </authorList>
    </citation>
    <scope>NUCLEOTIDE SEQUENCE [LARGE SCALE GENOMIC DNA]</scope>
    <source>
        <strain evidence="2 3">M1</strain>
    </source>
</reference>
<accession>A0A6C0RI49</accession>
<evidence type="ECO:0000256" key="1">
    <source>
        <dbReference type="SAM" id="SignalP"/>
    </source>
</evidence>
<feature type="chain" id="PRO_5025536081" evidence="1">
    <location>
        <begin position="20"/>
        <end position="119"/>
    </location>
</feature>
<dbReference type="RefSeq" id="WP_163347207.1">
    <property type="nucleotide sequence ID" value="NZ_CP048409.1"/>
</dbReference>